<organism evidence="1 2">
    <name type="scientific">Leptospira tipperaryensis</name>
    <dbReference type="NCBI Taxonomy" id="2564040"/>
    <lineage>
        <taxon>Bacteria</taxon>
        <taxon>Pseudomonadati</taxon>
        <taxon>Spirochaetota</taxon>
        <taxon>Spirochaetia</taxon>
        <taxon>Leptospirales</taxon>
        <taxon>Leptospiraceae</taxon>
        <taxon>Leptospira</taxon>
    </lineage>
</organism>
<dbReference type="AlphaFoldDB" id="A0A1D7UYQ4"/>
<proteinExistence type="predicted"/>
<dbReference type="EMBL" id="CP015217">
    <property type="protein sequence ID" value="AOP34702.1"/>
    <property type="molecule type" value="Genomic_DNA"/>
</dbReference>
<name>A0A1D7UYQ4_9LEPT</name>
<gene>
    <name evidence="1" type="ORF">A0128_13075</name>
</gene>
<reference evidence="1 2" key="1">
    <citation type="submission" date="2016-04" db="EMBL/GenBank/DDBJ databases">
        <title>Complete genome seqeunce of Leptospira alstonii serovar Room22.</title>
        <authorList>
            <person name="Nally J.E."/>
            <person name="Bayles D.O."/>
            <person name="Hurley D."/>
            <person name="Fanning S."/>
            <person name="McMahon B.J."/>
            <person name="Arent Z."/>
        </authorList>
    </citation>
    <scope>NUCLEOTIDE SEQUENCE [LARGE SCALE GENOMIC DNA]</scope>
    <source>
        <strain evidence="1 2">GWTS #1</strain>
    </source>
</reference>
<keyword evidence="2" id="KW-1185">Reference proteome</keyword>
<accession>A0A1D7UYQ4</accession>
<protein>
    <submittedName>
        <fullName evidence="1">Uncharacterized protein</fullName>
    </submittedName>
</protein>
<dbReference type="KEGG" id="laj:A0128_13075"/>
<evidence type="ECO:0000313" key="1">
    <source>
        <dbReference type="EMBL" id="AOP34702.1"/>
    </source>
</evidence>
<sequence length="67" mass="7879">MIRKKDPVEILRLKSLSKFNLSNFFFRIRYPFSFIISDSFYNLTLIPGYSTLAGSIFGTPFQRTDDF</sequence>
<evidence type="ECO:0000313" key="2">
    <source>
        <dbReference type="Proteomes" id="UP000094197"/>
    </source>
</evidence>
<dbReference type="Proteomes" id="UP000094197">
    <property type="component" value="Chromosome 1"/>
</dbReference>